<evidence type="ECO:0000256" key="6">
    <source>
        <dbReference type="RuleBase" id="RU363053"/>
    </source>
</evidence>
<dbReference type="Proteomes" id="UP000626109">
    <property type="component" value="Unassembled WGS sequence"/>
</dbReference>
<evidence type="ECO:0000256" key="1">
    <source>
        <dbReference type="ARBA" id="ARBA00004141"/>
    </source>
</evidence>
<reference evidence="7" key="1">
    <citation type="submission" date="2021-02" db="EMBL/GenBank/DDBJ databases">
        <authorList>
            <person name="Dougan E. K."/>
            <person name="Rhodes N."/>
            <person name="Thang M."/>
            <person name="Chan C."/>
        </authorList>
    </citation>
    <scope>NUCLEOTIDE SEQUENCE</scope>
</reference>
<comment type="similarity">
    <text evidence="2 6">Belongs to the peroxisomal membrane protein PXMP2/4 family.</text>
</comment>
<evidence type="ECO:0008006" key="9">
    <source>
        <dbReference type="Google" id="ProtNLM"/>
    </source>
</evidence>
<protein>
    <recommendedName>
        <fullName evidence="9">Peroxisomal membrane protein MPV17</fullName>
    </recommendedName>
</protein>
<evidence type="ECO:0000313" key="8">
    <source>
        <dbReference type="Proteomes" id="UP000626109"/>
    </source>
</evidence>
<dbReference type="Pfam" id="PF04117">
    <property type="entry name" value="Mpv17_PMP22"/>
    <property type="match status" value="1"/>
</dbReference>
<sequence length="254" mass="27221">MREVVCRDVEVADKTISCGQAYTLLVAFLDGRCSGIRRGGGRGVPTSGTPDLPAMGLLEAYDAALQRRPLPTKVLTAALMNAVSEQLARVLTSSAGGSVSASLRQSIVGISITAVVHAWHNSLERRLSHWPAAQLGTVISKTLLQMVLLEPFLAAFFVTLRQLLDGASPQQVIQSLRGSWAKLILSSWTVWGPMALLQYRFVPPNYRNLLGNSVGLFHTAYVIAVASKASTKASQALADEVDDAQKDVSNGHKA</sequence>
<keyword evidence="3" id="KW-0812">Transmembrane</keyword>
<evidence type="ECO:0000256" key="2">
    <source>
        <dbReference type="ARBA" id="ARBA00006824"/>
    </source>
</evidence>
<name>A0A813ID55_POLGL</name>
<dbReference type="AlphaFoldDB" id="A0A813ID55"/>
<dbReference type="EMBL" id="CAJNNW010007317">
    <property type="protein sequence ID" value="CAE8649166.1"/>
    <property type="molecule type" value="Genomic_DNA"/>
</dbReference>
<organism evidence="7 8">
    <name type="scientific">Polarella glacialis</name>
    <name type="common">Dinoflagellate</name>
    <dbReference type="NCBI Taxonomy" id="89957"/>
    <lineage>
        <taxon>Eukaryota</taxon>
        <taxon>Sar</taxon>
        <taxon>Alveolata</taxon>
        <taxon>Dinophyceae</taxon>
        <taxon>Suessiales</taxon>
        <taxon>Suessiaceae</taxon>
        <taxon>Polarella</taxon>
    </lineage>
</organism>
<keyword evidence="5" id="KW-0472">Membrane</keyword>
<evidence type="ECO:0000256" key="5">
    <source>
        <dbReference type="ARBA" id="ARBA00023136"/>
    </source>
</evidence>
<comment type="subcellular location">
    <subcellularLocation>
        <location evidence="1">Membrane</location>
        <topology evidence="1">Multi-pass membrane protein</topology>
    </subcellularLocation>
</comment>
<keyword evidence="4" id="KW-1133">Transmembrane helix</keyword>
<gene>
    <name evidence="7" type="ORF">PGLA2088_LOCUS7185</name>
</gene>
<accession>A0A813ID55</accession>
<dbReference type="InterPro" id="IPR007248">
    <property type="entry name" value="Mpv17_PMP22"/>
</dbReference>
<comment type="caution">
    <text evidence="7">The sequence shown here is derived from an EMBL/GenBank/DDBJ whole genome shotgun (WGS) entry which is preliminary data.</text>
</comment>
<evidence type="ECO:0000256" key="4">
    <source>
        <dbReference type="ARBA" id="ARBA00022989"/>
    </source>
</evidence>
<dbReference type="PANTHER" id="PTHR11266">
    <property type="entry name" value="PEROXISOMAL MEMBRANE PROTEIN 2, PXMP2 MPV17"/>
    <property type="match status" value="1"/>
</dbReference>
<dbReference type="GO" id="GO:0016020">
    <property type="term" value="C:membrane"/>
    <property type="evidence" value="ECO:0007669"/>
    <property type="project" value="UniProtKB-SubCell"/>
</dbReference>
<dbReference type="GO" id="GO:0005737">
    <property type="term" value="C:cytoplasm"/>
    <property type="evidence" value="ECO:0007669"/>
    <property type="project" value="TreeGrafter"/>
</dbReference>
<proteinExistence type="inferred from homology"/>
<evidence type="ECO:0000256" key="3">
    <source>
        <dbReference type="ARBA" id="ARBA00022692"/>
    </source>
</evidence>
<evidence type="ECO:0000313" key="7">
    <source>
        <dbReference type="EMBL" id="CAE8649166.1"/>
    </source>
</evidence>